<feature type="transmembrane region" description="Helical" evidence="15">
    <location>
        <begin position="135"/>
        <end position="158"/>
    </location>
</feature>
<evidence type="ECO:0000313" key="17">
    <source>
        <dbReference type="Ensembl" id="ENSPTXP00000014961.1"/>
    </source>
</evidence>
<evidence type="ECO:0000256" key="7">
    <source>
        <dbReference type="ARBA" id="ARBA00022989"/>
    </source>
</evidence>
<evidence type="ECO:0000256" key="10">
    <source>
        <dbReference type="ARBA" id="ARBA00023157"/>
    </source>
</evidence>
<evidence type="ECO:0000256" key="6">
    <source>
        <dbReference type="ARBA" id="ARBA00022692"/>
    </source>
</evidence>
<keyword evidence="18" id="KW-1185">Reference proteome</keyword>
<evidence type="ECO:0000256" key="9">
    <source>
        <dbReference type="ARBA" id="ARBA00023136"/>
    </source>
</evidence>
<dbReference type="Ensembl" id="ENSPTXT00000015428.1">
    <property type="protein sequence ID" value="ENSPTXP00000014961.1"/>
    <property type="gene ID" value="ENSPTXG00000010255.1"/>
</dbReference>
<keyword evidence="8" id="KW-0175">Coiled coil</keyword>
<keyword evidence="6 15" id="KW-0812">Transmembrane</keyword>
<protein>
    <recommendedName>
        <fullName evidence="13">Transmembrane protein 266</fullName>
    </recommendedName>
</protein>
<keyword evidence="5" id="KW-1003">Cell membrane</keyword>
<dbReference type="GO" id="GO:0030425">
    <property type="term" value="C:dendrite"/>
    <property type="evidence" value="ECO:0007669"/>
    <property type="project" value="UniProtKB-SubCell"/>
</dbReference>
<dbReference type="Proteomes" id="UP000472273">
    <property type="component" value="Unplaced"/>
</dbReference>
<dbReference type="PANTHER" id="PTHR46842">
    <property type="entry name" value="TRANSMEMBRANE PROTEIN 266"/>
    <property type="match status" value="1"/>
</dbReference>
<comment type="subunit">
    <text evidence="4">Homodimer; disulfide-linked.</text>
</comment>
<dbReference type="GeneTree" id="ENSGT00940000156738"/>
<dbReference type="AlphaFoldDB" id="A0A670Z1R6"/>
<dbReference type="GO" id="GO:0005216">
    <property type="term" value="F:monoatomic ion channel activity"/>
    <property type="evidence" value="ECO:0007669"/>
    <property type="project" value="InterPro"/>
</dbReference>
<dbReference type="Pfam" id="PF00520">
    <property type="entry name" value="Ion_trans"/>
    <property type="match status" value="1"/>
</dbReference>
<name>A0A670Z1R6_PSETE</name>
<keyword evidence="7 15" id="KW-1133">Transmembrane helix</keyword>
<evidence type="ECO:0000256" key="12">
    <source>
        <dbReference type="ARBA" id="ARBA00056548"/>
    </source>
</evidence>
<evidence type="ECO:0000256" key="5">
    <source>
        <dbReference type="ARBA" id="ARBA00022475"/>
    </source>
</evidence>
<dbReference type="FunFam" id="1.20.120.350:FF:000041">
    <property type="entry name" value="Transmembrane protein 266"/>
    <property type="match status" value="1"/>
</dbReference>
<proteinExistence type="predicted"/>
<comment type="function">
    <text evidence="12">Voltage-sensor protein present on the post-synaptic side of glutamatergic mossy fibers and granule cells in the cerebellum. Despite the presence of a voltage-sensor segment, does not form a functional ion channel and its precise role remains unclear. Undergoes both rapid and slow structural rearrangements in response to changes in voltage. Contains a zinc-binding site that can regulate the slow conformational transition.</text>
</comment>
<evidence type="ECO:0000256" key="11">
    <source>
        <dbReference type="ARBA" id="ARBA00023273"/>
    </source>
</evidence>
<evidence type="ECO:0000256" key="1">
    <source>
        <dbReference type="ARBA" id="ARBA00004279"/>
    </source>
</evidence>
<evidence type="ECO:0000259" key="16">
    <source>
        <dbReference type="Pfam" id="PF00520"/>
    </source>
</evidence>
<feature type="transmembrane region" description="Helical" evidence="15">
    <location>
        <begin position="91"/>
        <end position="115"/>
    </location>
</feature>
<organism evidence="17 18">
    <name type="scientific">Pseudonaja textilis</name>
    <name type="common">Eastern brown snake</name>
    <dbReference type="NCBI Taxonomy" id="8673"/>
    <lineage>
        <taxon>Eukaryota</taxon>
        <taxon>Metazoa</taxon>
        <taxon>Chordata</taxon>
        <taxon>Craniata</taxon>
        <taxon>Vertebrata</taxon>
        <taxon>Euteleostomi</taxon>
        <taxon>Lepidosauria</taxon>
        <taxon>Squamata</taxon>
        <taxon>Bifurcata</taxon>
        <taxon>Unidentata</taxon>
        <taxon>Episquamata</taxon>
        <taxon>Toxicofera</taxon>
        <taxon>Serpentes</taxon>
        <taxon>Colubroidea</taxon>
        <taxon>Elapidae</taxon>
        <taxon>Hydrophiinae</taxon>
        <taxon>Pseudonaja</taxon>
    </lineage>
</organism>
<feature type="domain" description="Ion transport" evidence="16">
    <location>
        <begin position="99"/>
        <end position="214"/>
    </location>
</feature>
<evidence type="ECO:0000256" key="13">
    <source>
        <dbReference type="ARBA" id="ARBA00067392"/>
    </source>
</evidence>
<comment type="subcellular location">
    <subcellularLocation>
        <location evidence="3">Cell membrane</location>
        <topology evidence="3">Multi-pass membrane protein</topology>
    </subcellularLocation>
    <subcellularLocation>
        <location evidence="1">Cell projection</location>
        <location evidence="1">Dendrite</location>
    </subcellularLocation>
    <subcellularLocation>
        <location evidence="2">Perikaryon</location>
    </subcellularLocation>
</comment>
<dbReference type="GO" id="GO:0022832">
    <property type="term" value="F:voltage-gated channel activity"/>
    <property type="evidence" value="ECO:0007669"/>
    <property type="project" value="InterPro"/>
</dbReference>
<evidence type="ECO:0000256" key="2">
    <source>
        <dbReference type="ARBA" id="ARBA00004484"/>
    </source>
</evidence>
<feature type="region of interest" description="Disordered" evidence="14">
    <location>
        <begin position="381"/>
        <end position="432"/>
    </location>
</feature>
<keyword evidence="11" id="KW-0966">Cell projection</keyword>
<sequence length="531" mass="58834">MRAGISFHCTRPPIEGGVSEVEIISQQIEEETRSVAPVQLVNFAYRDLPLAALDLSVAGSQLLSNLDEEYQREGSNWLKPCCGRRAAVWQVFLLSASLNSFLVACVVLVVILLTLELLIDIKLLQFSSASQFAGVIHWISLVILSIFFSETILRIVVLGIWDYIENKIEVFDGAVIILSLAPMVASTVANGPSSPWDAISLIITLRIWRVKRVIDAYVLPVKVEMEMVIQQYEKAKVIQDEHLERLTHICQEQGFEIRQLRAHLAQQDLDLAAEREAALQVPHMLKKQTGNRYKVVATGGDSDDETSENITELRPARETVVKDDMNNYISQYYNEPSSDSGVPEGAFCVITTAAIDVHQPNVSSDLFMLEMPMKMMESNGISTSAASGSASRSTDSSVTRAQSDSSQTFGSSTDCSTTREESSDYCPLNSSPHRRVHNAVVQELLSSLSEDSCLTQKGLDPVNLKLPSPAGSATASPELERHVNIYNKKNQENFGVFQKKPVLPFQQKTQVINKYTSLESKPPRFHSIPDS</sequence>
<keyword evidence="10" id="KW-1015">Disulfide bond</keyword>
<evidence type="ECO:0000256" key="3">
    <source>
        <dbReference type="ARBA" id="ARBA00004651"/>
    </source>
</evidence>
<feature type="transmembrane region" description="Helical" evidence="15">
    <location>
        <begin position="170"/>
        <end position="189"/>
    </location>
</feature>
<reference evidence="17" key="1">
    <citation type="submission" date="2025-08" db="UniProtKB">
        <authorList>
            <consortium name="Ensembl"/>
        </authorList>
    </citation>
    <scope>IDENTIFICATION</scope>
</reference>
<reference evidence="17" key="2">
    <citation type="submission" date="2025-09" db="UniProtKB">
        <authorList>
            <consortium name="Ensembl"/>
        </authorList>
    </citation>
    <scope>IDENTIFICATION</scope>
</reference>
<dbReference type="InterPro" id="IPR027359">
    <property type="entry name" value="Volt_channel_dom_sf"/>
</dbReference>
<dbReference type="InterPro" id="IPR042857">
    <property type="entry name" value="TMEM266"/>
</dbReference>
<dbReference type="Gene3D" id="1.20.120.350">
    <property type="entry name" value="Voltage-gated potassium channels. Chain C"/>
    <property type="match status" value="1"/>
</dbReference>
<dbReference type="PANTHER" id="PTHR46842:SF1">
    <property type="entry name" value="TRANSMEMBRANE PROTEIN 266"/>
    <property type="match status" value="1"/>
</dbReference>
<feature type="compositionally biased region" description="Polar residues" evidence="14">
    <location>
        <begin position="402"/>
        <end position="416"/>
    </location>
</feature>
<gene>
    <name evidence="17" type="primary">TMEM266</name>
</gene>
<accession>A0A670Z1R6</accession>
<evidence type="ECO:0000256" key="4">
    <source>
        <dbReference type="ARBA" id="ARBA00011748"/>
    </source>
</evidence>
<feature type="compositionally biased region" description="Low complexity" evidence="14">
    <location>
        <begin position="382"/>
        <end position="401"/>
    </location>
</feature>
<dbReference type="GO" id="GO:0005886">
    <property type="term" value="C:plasma membrane"/>
    <property type="evidence" value="ECO:0007669"/>
    <property type="project" value="UniProtKB-SubCell"/>
</dbReference>
<evidence type="ECO:0000256" key="14">
    <source>
        <dbReference type="SAM" id="MobiDB-lite"/>
    </source>
</evidence>
<keyword evidence="9 15" id="KW-0472">Membrane</keyword>
<dbReference type="InterPro" id="IPR005821">
    <property type="entry name" value="Ion_trans_dom"/>
</dbReference>
<evidence type="ECO:0000313" key="18">
    <source>
        <dbReference type="Proteomes" id="UP000472273"/>
    </source>
</evidence>
<dbReference type="GO" id="GO:0043204">
    <property type="term" value="C:perikaryon"/>
    <property type="evidence" value="ECO:0007669"/>
    <property type="project" value="UniProtKB-SubCell"/>
</dbReference>
<evidence type="ECO:0000256" key="8">
    <source>
        <dbReference type="ARBA" id="ARBA00023054"/>
    </source>
</evidence>
<dbReference type="SUPFAM" id="SSF81324">
    <property type="entry name" value="Voltage-gated potassium channels"/>
    <property type="match status" value="1"/>
</dbReference>
<evidence type="ECO:0000256" key="15">
    <source>
        <dbReference type="SAM" id="Phobius"/>
    </source>
</evidence>